<keyword evidence="2" id="KW-1185">Reference proteome</keyword>
<evidence type="ECO:0000313" key="2">
    <source>
        <dbReference type="Proteomes" id="UP000814140"/>
    </source>
</evidence>
<dbReference type="EMBL" id="MU277231">
    <property type="protein sequence ID" value="KAI0058893.1"/>
    <property type="molecule type" value="Genomic_DNA"/>
</dbReference>
<evidence type="ECO:0000313" key="1">
    <source>
        <dbReference type="EMBL" id="KAI0058893.1"/>
    </source>
</evidence>
<reference evidence="1" key="2">
    <citation type="journal article" date="2022" name="New Phytol.">
        <title>Evolutionary transition to the ectomycorrhizal habit in the genomes of a hyperdiverse lineage of mushroom-forming fungi.</title>
        <authorList>
            <person name="Looney B."/>
            <person name="Miyauchi S."/>
            <person name="Morin E."/>
            <person name="Drula E."/>
            <person name="Courty P.E."/>
            <person name="Kohler A."/>
            <person name="Kuo A."/>
            <person name="LaButti K."/>
            <person name="Pangilinan J."/>
            <person name="Lipzen A."/>
            <person name="Riley R."/>
            <person name="Andreopoulos W."/>
            <person name="He G."/>
            <person name="Johnson J."/>
            <person name="Nolan M."/>
            <person name="Tritt A."/>
            <person name="Barry K.W."/>
            <person name="Grigoriev I.V."/>
            <person name="Nagy L.G."/>
            <person name="Hibbett D."/>
            <person name="Henrissat B."/>
            <person name="Matheny P.B."/>
            <person name="Labbe J."/>
            <person name="Martin F.M."/>
        </authorList>
    </citation>
    <scope>NUCLEOTIDE SEQUENCE</scope>
    <source>
        <strain evidence="1">HHB10654</strain>
    </source>
</reference>
<organism evidence="1 2">
    <name type="scientific">Artomyces pyxidatus</name>
    <dbReference type="NCBI Taxonomy" id="48021"/>
    <lineage>
        <taxon>Eukaryota</taxon>
        <taxon>Fungi</taxon>
        <taxon>Dikarya</taxon>
        <taxon>Basidiomycota</taxon>
        <taxon>Agaricomycotina</taxon>
        <taxon>Agaricomycetes</taxon>
        <taxon>Russulales</taxon>
        <taxon>Auriscalpiaceae</taxon>
        <taxon>Artomyces</taxon>
    </lineage>
</organism>
<sequence length="298" mass="32091">MTMDKILSPKAHKTRQERFFILFSTVVLMLNTIGLSTQIVSGEEMWIVHAKFPGSQGAYSEQFASVWCQTMGTAAYFALICLISGFLIYRCFVMWSDVRAVILPGILWIAALALGLIKLWASGAPHGKFAGLAANVVVAYGAMTIAISVLGTSLLVGRILYFARQSKLLGVETQNMQMYYGATAIVAESMLPTALANLAVVVSLGMNSEVSIVFDTISGGLGCVGPQLLILRVVQGRAWRRNQLSDAMTSIAFASRAPPRASLYMDSTASRGEDGDIRVDLERRSDLSADDAGSSTIS</sequence>
<reference evidence="1" key="1">
    <citation type="submission" date="2021-03" db="EMBL/GenBank/DDBJ databases">
        <authorList>
            <consortium name="DOE Joint Genome Institute"/>
            <person name="Ahrendt S."/>
            <person name="Looney B.P."/>
            <person name="Miyauchi S."/>
            <person name="Morin E."/>
            <person name="Drula E."/>
            <person name="Courty P.E."/>
            <person name="Chicoki N."/>
            <person name="Fauchery L."/>
            <person name="Kohler A."/>
            <person name="Kuo A."/>
            <person name="Labutti K."/>
            <person name="Pangilinan J."/>
            <person name="Lipzen A."/>
            <person name="Riley R."/>
            <person name="Andreopoulos W."/>
            <person name="He G."/>
            <person name="Johnson J."/>
            <person name="Barry K.W."/>
            <person name="Grigoriev I.V."/>
            <person name="Nagy L."/>
            <person name="Hibbett D."/>
            <person name="Henrissat B."/>
            <person name="Matheny P.B."/>
            <person name="Labbe J."/>
            <person name="Martin F."/>
        </authorList>
    </citation>
    <scope>NUCLEOTIDE SEQUENCE</scope>
    <source>
        <strain evidence="1">HHB10654</strain>
    </source>
</reference>
<name>A0ACB8SRN8_9AGAM</name>
<dbReference type="Proteomes" id="UP000814140">
    <property type="component" value="Unassembled WGS sequence"/>
</dbReference>
<comment type="caution">
    <text evidence="1">The sequence shown here is derived from an EMBL/GenBank/DDBJ whole genome shotgun (WGS) entry which is preliminary data.</text>
</comment>
<accession>A0ACB8SRN8</accession>
<gene>
    <name evidence="1" type="ORF">BV25DRAFT_1829645</name>
</gene>
<proteinExistence type="predicted"/>
<protein>
    <submittedName>
        <fullName evidence="1">Uncharacterized protein</fullName>
    </submittedName>
</protein>